<evidence type="ECO:0000256" key="5">
    <source>
        <dbReference type="ARBA" id="ARBA00022989"/>
    </source>
</evidence>
<dbReference type="GO" id="GO:0005886">
    <property type="term" value="C:plasma membrane"/>
    <property type="evidence" value="ECO:0007669"/>
    <property type="project" value="TreeGrafter"/>
</dbReference>
<keyword evidence="6 8" id="KW-0472">Membrane</keyword>
<feature type="transmembrane region" description="Helical" evidence="8">
    <location>
        <begin position="106"/>
        <end position="128"/>
    </location>
</feature>
<keyword evidence="7" id="KW-0325">Glycoprotein</keyword>
<keyword evidence="2" id="KW-0813">Transport</keyword>
<evidence type="ECO:0000256" key="3">
    <source>
        <dbReference type="ARBA" id="ARBA00022692"/>
    </source>
</evidence>
<feature type="transmembrane region" description="Helical" evidence="8">
    <location>
        <begin position="31"/>
        <end position="50"/>
    </location>
</feature>
<keyword evidence="4" id="KW-0769">Symport</keyword>
<dbReference type="PROSITE" id="PS00714">
    <property type="entry name" value="NA_DICARBOXYL_SYMP_2"/>
    <property type="match status" value="1"/>
</dbReference>
<proteinExistence type="predicted"/>
<evidence type="ECO:0000313" key="10">
    <source>
        <dbReference type="Proteomes" id="UP001152320"/>
    </source>
</evidence>
<dbReference type="InterPro" id="IPR050746">
    <property type="entry name" value="DAACS"/>
</dbReference>
<feature type="transmembrane region" description="Helical" evidence="8">
    <location>
        <begin position="70"/>
        <end position="94"/>
    </location>
</feature>
<evidence type="ECO:0000256" key="1">
    <source>
        <dbReference type="ARBA" id="ARBA00004141"/>
    </source>
</evidence>
<dbReference type="InterPro" id="IPR036458">
    <property type="entry name" value="Na:dicarbo_symporter_sf"/>
</dbReference>
<dbReference type="Gene3D" id="1.10.3860.10">
    <property type="entry name" value="Sodium:dicarboxylate symporter"/>
    <property type="match status" value="5"/>
</dbReference>
<feature type="transmembrane region" description="Helical" evidence="8">
    <location>
        <begin position="1193"/>
        <end position="1211"/>
    </location>
</feature>
<dbReference type="OrthoDB" id="5877963at2759"/>
<keyword evidence="3 8" id="KW-0812">Transmembrane</keyword>
<dbReference type="Pfam" id="PF00375">
    <property type="entry name" value="SDF"/>
    <property type="match status" value="3"/>
</dbReference>
<comment type="subcellular location">
    <subcellularLocation>
        <location evidence="1">Membrane</location>
        <topology evidence="1">Multi-pass membrane protein</topology>
    </subcellularLocation>
</comment>
<dbReference type="PANTHER" id="PTHR11958">
    <property type="entry name" value="SODIUM/DICARBOXYLATE SYMPORTER-RELATED"/>
    <property type="match status" value="1"/>
</dbReference>
<dbReference type="InterPro" id="IPR001991">
    <property type="entry name" value="Na-dicarboxylate_symporter"/>
</dbReference>
<dbReference type="GO" id="GO:0005313">
    <property type="term" value="F:L-glutamate transmembrane transporter activity"/>
    <property type="evidence" value="ECO:0007669"/>
    <property type="project" value="TreeGrafter"/>
</dbReference>
<feature type="transmembrane region" description="Helical" evidence="8">
    <location>
        <begin position="609"/>
        <end position="634"/>
    </location>
</feature>
<organism evidence="9 10">
    <name type="scientific">Holothuria leucospilota</name>
    <name type="common">Black long sea cucumber</name>
    <name type="synonym">Mertensiothuria leucospilota</name>
    <dbReference type="NCBI Taxonomy" id="206669"/>
    <lineage>
        <taxon>Eukaryota</taxon>
        <taxon>Metazoa</taxon>
        <taxon>Echinodermata</taxon>
        <taxon>Eleutherozoa</taxon>
        <taxon>Echinozoa</taxon>
        <taxon>Holothuroidea</taxon>
        <taxon>Aspidochirotacea</taxon>
        <taxon>Aspidochirotida</taxon>
        <taxon>Holothuriidae</taxon>
        <taxon>Holothuria</taxon>
    </lineage>
</organism>
<dbReference type="GO" id="GO:0015501">
    <property type="term" value="F:glutamate:sodium symporter activity"/>
    <property type="evidence" value="ECO:0007669"/>
    <property type="project" value="TreeGrafter"/>
</dbReference>
<keyword evidence="10" id="KW-1185">Reference proteome</keyword>
<dbReference type="PANTHER" id="PTHR11958:SF63">
    <property type="entry name" value="AMINO ACID TRANSPORTER"/>
    <property type="match status" value="1"/>
</dbReference>
<evidence type="ECO:0000256" key="8">
    <source>
        <dbReference type="SAM" id="Phobius"/>
    </source>
</evidence>
<evidence type="ECO:0000256" key="4">
    <source>
        <dbReference type="ARBA" id="ARBA00022847"/>
    </source>
</evidence>
<gene>
    <name evidence="9" type="ORF">HOLleu_14584</name>
</gene>
<feature type="transmembrane region" description="Helical" evidence="8">
    <location>
        <begin position="576"/>
        <end position="597"/>
    </location>
</feature>
<evidence type="ECO:0000313" key="9">
    <source>
        <dbReference type="EMBL" id="KAJ8040325.1"/>
    </source>
</evidence>
<evidence type="ECO:0000256" key="6">
    <source>
        <dbReference type="ARBA" id="ARBA00023136"/>
    </source>
</evidence>
<protein>
    <submittedName>
        <fullName evidence="9">Excitatory amino acid transporter 3</fullName>
    </submittedName>
</protein>
<evidence type="ECO:0000256" key="7">
    <source>
        <dbReference type="ARBA" id="ARBA00023180"/>
    </source>
</evidence>
<dbReference type="EMBL" id="JAIZAY010000006">
    <property type="protein sequence ID" value="KAJ8040325.1"/>
    <property type="molecule type" value="Genomic_DNA"/>
</dbReference>
<evidence type="ECO:0000256" key="2">
    <source>
        <dbReference type="ARBA" id="ARBA00022448"/>
    </source>
</evidence>
<dbReference type="Proteomes" id="UP001152320">
    <property type="component" value="Chromosome 6"/>
</dbReference>
<dbReference type="PRINTS" id="PR00173">
    <property type="entry name" value="EDTRNSPORT"/>
</dbReference>
<dbReference type="GO" id="GO:0015175">
    <property type="term" value="F:neutral L-amino acid transmembrane transporter activity"/>
    <property type="evidence" value="ECO:0007669"/>
    <property type="project" value="TreeGrafter"/>
</dbReference>
<feature type="transmembrane region" description="Helical" evidence="8">
    <location>
        <begin position="1217"/>
        <end position="1241"/>
    </location>
</feature>
<dbReference type="SUPFAM" id="SSF118215">
    <property type="entry name" value="Proton glutamate symport protein"/>
    <property type="match status" value="3"/>
</dbReference>
<name>A0A9Q1C8W8_HOLLE</name>
<keyword evidence="5 8" id="KW-1133">Transmembrane helix</keyword>
<accession>A0A9Q1C8W8</accession>
<sequence>MDSILYESDSEKSSQASSAKKSKKWVTPADILLTLLVTSVVCGFLAGWLIGRNKTFTADEIFYITFPGTMFMNMLSMLIVPLIVSSLISSLASLDSVISGKLGLRALVYYLTTTIIAVLIGITLVMTIKPGERSDGEPTAEENSEEFITAYAFLDIIMNMFPSNIVEACFRTYKTQAEEEVISAESLTSGVIFNLTLASGLTISQSLAMMNSKIRKLKSKTKAFQSDLLDSDSVNQDLGYFLTLMQENVVSASTFIDDITATDPTVDTTSIEQLKMQLQETIDTFETFIDGFPDILTNEDLDGIQNFTEKVFKTTNDLQKEMLALTGGLQVSFTDALILDIADPILTTMTSLDYVLYIIDPTGQSLLARSLNNQLMLLIDLGESAVSTERAAQLTRSTNLMTTQMMNIVVGALHSMDARNALSLGYISENLIQMTVNLMYMLDSENALDTEVLDVLSSLLDDVSAVLLDLAKVTSQPKAGDVDNIEELQNLFRDLEAILVDMTSILKTSSDYAVWYNDNVTDTVNTIYVGSYIYNMNIMGLVVFSIAFGVVVGRLGEDGQLVLRFFSATNAAVMQLVGIIMWYGPIGVFFLILGSILTVENWAEFVESVGLFIVTVFCGLVVHGFIVLPLLFLITTRRNPFKFLLGATQALFTALGTSSSAATLPVTTRCLEENNHLDPRVTRFVLPLGATINMDGMALYEALAAIFIAQLNGIPLTFAEVLVISDRFRTMLNVEGDSIGAGIVHYLSIKDLKKTEPRRNDVDLDTIENVNGVILGITLVLTIKPGDRTGMDPSDDVSNDDFNSAYAFLDIILNIFPPNIVEACFRTYKTEAEQEVIPAESLTSGDIYNLTLASGLTISQSLVMMNSKIRKLKSKTTAFQSDLVDNDSVSQDLGNFLTLMQENVVSASTFIDDIAATDPTVDTTSIEQLRIQLEENIDTFETFIDGFSDILTNEDLDGIQNFTEKVLKTTNDLQKEMLALTGDLQVPFTDALLLDIADPILTTMTSLDYVLYILDPIGQSLITRRLNNQLMLLIDLGESASSTESAAELTRSINLMTTQMMNIVVGALHSMDARNALNLGYVSENLIQMTVNLMYMLDSENALDNEALDVLSSLLDDVSAVLLDLAKVTTQAKAGSIDNVDQLQSLIRDLDAILVDMTTILKTSSDYVLWYHDNVTDTVNTIYVGRFVDNMNILGLVAFSIAFGVVIGRLGEDGQLVLRFFSATNGAVMTLVGIIMCSATLPITTRCLEENNDINPRVTRFVLPLGATINMDGTGLYEAVAAIYVAQMNGIPLTFAEVVVISDRFRTMVNVEGDSIGAGIVHYLSIKDLKKVESPRDEVALNPPIKIMEHDNGGFDNSIVDDYHDNDLEDIHNKSTENIISDNTYF</sequence>
<reference evidence="9" key="1">
    <citation type="submission" date="2021-10" db="EMBL/GenBank/DDBJ databases">
        <title>Tropical sea cucumber genome reveals ecological adaptation and Cuvierian tubules defense mechanism.</title>
        <authorList>
            <person name="Chen T."/>
        </authorList>
    </citation>
    <scope>NUCLEOTIDE SEQUENCE</scope>
    <source>
        <strain evidence="9">Nanhai2018</strain>
        <tissue evidence="9">Muscle</tissue>
    </source>
</reference>
<comment type="caution">
    <text evidence="9">The sequence shown here is derived from an EMBL/GenBank/DDBJ whole genome shotgun (WGS) entry which is preliminary data.</text>
</comment>
<feature type="transmembrane region" description="Helical" evidence="8">
    <location>
        <begin position="532"/>
        <end position="555"/>
    </location>
</feature>
<dbReference type="InterPro" id="IPR018107">
    <property type="entry name" value="Na-dicarboxylate_symporter_CS"/>
</dbReference>